<dbReference type="SUPFAM" id="SSF48452">
    <property type="entry name" value="TPR-like"/>
    <property type="match status" value="1"/>
</dbReference>
<name>A0A316DYB4_9FLAO</name>
<comment type="caution">
    <text evidence="3">The sequence shown here is derived from an EMBL/GenBank/DDBJ whole genome shotgun (WGS) entry which is preliminary data.</text>
</comment>
<evidence type="ECO:0000313" key="5">
    <source>
        <dbReference type="Proteomes" id="UP000651837"/>
    </source>
</evidence>
<evidence type="ECO:0000256" key="1">
    <source>
        <dbReference type="SAM" id="Phobius"/>
    </source>
</evidence>
<keyword evidence="1" id="KW-0812">Transmembrane</keyword>
<dbReference type="Gene3D" id="1.25.40.10">
    <property type="entry name" value="Tetratricopeptide repeat domain"/>
    <property type="match status" value="1"/>
</dbReference>
<reference evidence="3 4" key="1">
    <citation type="submission" date="2018-05" db="EMBL/GenBank/DDBJ databases">
        <title>Genomic Encyclopedia of Archaeal and Bacterial Type Strains, Phase II (KMG-II): from individual species to whole genera.</title>
        <authorList>
            <person name="Goeker M."/>
        </authorList>
    </citation>
    <scope>NUCLEOTIDE SEQUENCE [LARGE SCALE GENOMIC DNA]</scope>
    <source>
        <strain evidence="3 4">DSM 23514</strain>
    </source>
</reference>
<evidence type="ECO:0000313" key="2">
    <source>
        <dbReference type="EMBL" id="MBD1261578.1"/>
    </source>
</evidence>
<dbReference type="EMBL" id="JACWLN010000005">
    <property type="protein sequence ID" value="MBD1261578.1"/>
    <property type="molecule type" value="Genomic_DNA"/>
</dbReference>
<protein>
    <submittedName>
        <fullName evidence="3">FimV-like protein</fullName>
    </submittedName>
</protein>
<proteinExistence type="predicted"/>
<evidence type="ECO:0000313" key="4">
    <source>
        <dbReference type="Proteomes" id="UP000245667"/>
    </source>
</evidence>
<dbReference type="RefSeq" id="WP_109651800.1">
    <property type="nucleotide sequence ID" value="NZ_JACWLN010000005.1"/>
</dbReference>
<reference evidence="2 5" key="2">
    <citation type="submission" date="2020-07" db="EMBL/GenBank/DDBJ databases">
        <title>The draft genome sequence of Maribacter polysiphoniae KCTC 22021.</title>
        <authorList>
            <person name="Mu L."/>
        </authorList>
    </citation>
    <scope>NUCLEOTIDE SEQUENCE [LARGE SCALE GENOMIC DNA]</scope>
    <source>
        <strain evidence="2 5">KCTC 22021</strain>
    </source>
</reference>
<feature type="transmembrane region" description="Helical" evidence="1">
    <location>
        <begin position="78"/>
        <end position="97"/>
    </location>
</feature>
<keyword evidence="1" id="KW-1133">Transmembrane helix</keyword>
<dbReference type="EMBL" id="QGGQ01000006">
    <property type="protein sequence ID" value="PWK22915.1"/>
    <property type="molecule type" value="Genomic_DNA"/>
</dbReference>
<evidence type="ECO:0000313" key="3">
    <source>
        <dbReference type="EMBL" id="PWK22915.1"/>
    </source>
</evidence>
<dbReference type="Proteomes" id="UP000245667">
    <property type="component" value="Unassembled WGS sequence"/>
</dbReference>
<dbReference type="OrthoDB" id="979271at2"/>
<keyword evidence="1" id="KW-0472">Membrane</keyword>
<dbReference type="Proteomes" id="UP000651837">
    <property type="component" value="Unassembled WGS sequence"/>
</dbReference>
<dbReference type="Pfam" id="PF12895">
    <property type="entry name" value="ANAPC3"/>
    <property type="match status" value="1"/>
</dbReference>
<organism evidence="3 4">
    <name type="scientific">Maribacter polysiphoniae</name>
    <dbReference type="NCBI Taxonomy" id="429344"/>
    <lineage>
        <taxon>Bacteria</taxon>
        <taxon>Pseudomonadati</taxon>
        <taxon>Bacteroidota</taxon>
        <taxon>Flavobacteriia</taxon>
        <taxon>Flavobacteriales</taxon>
        <taxon>Flavobacteriaceae</taxon>
        <taxon>Maribacter</taxon>
    </lineage>
</organism>
<dbReference type="AlphaFoldDB" id="A0A316DYB4"/>
<sequence>MSKQEDLIEKYIQNRLSPEERVMVDELLHNDIDFQKELTLQANLKKAIRKEDDDRFRDLISELESKAKIEKPITRRSYVKWLAAASVLLFVGLTYFLTMDQKVSTDDLFASYFEPYRNVVQPLQRGDGYQDEKTLAFLAYERGEYDTAISLFSNLYSTTKEPYYLFYKANALLKLKKANEAVPLLLEHLKTNDTLTEKTTWYLALAYLKMNDRPNARKTLEKVIADGKYKSTEAKKLLEAVN</sequence>
<dbReference type="InterPro" id="IPR011990">
    <property type="entry name" value="TPR-like_helical_dom_sf"/>
</dbReference>
<accession>A0A316DYB4</accession>
<keyword evidence="5" id="KW-1185">Reference proteome</keyword>
<gene>
    <name evidence="2" type="ORF">HZY62_13320</name>
    <name evidence="3" type="ORF">LX92_02854</name>
</gene>